<dbReference type="PROSITE" id="PS00455">
    <property type="entry name" value="AMP_BINDING"/>
    <property type="match status" value="1"/>
</dbReference>
<sequence length="584" mass="64730">MEDRSSTVPRHVGCHVLPNTPLFSRLLRYASRTPPRIAIEDARMQLRKTHLDLLSDVLALRNTLLRTLDRRTCQSLEKRGEVYMAIVAPGGYEYTVAMLAVLALGAAAVPMTPALPVEEAVYFVEKSRSALVLASSADISKCRALEQRISSTSNPQFQVVPIGPFASPPTLGAENVVISSDRALEENAPAVVIFTSGTTGQPKGAVMRRSYVFDCALSVADHYRLTEDDVILHLLPVHHAAGVGINFFPFLISGSRIEFRSGGFDEAWTWGRWKEGAASLSRRLTFFSAVPTMWMRMRRYYERHLSKLPAHELGPYIAGARQFRACLCGTSALPQPLNDFWADLMQQRIMQRYGATEFGAIFKMRLGDKETPDGSVGQLVSGVDVKLSEGSEGEILVKSPHMFMKYLRDLEATASAHDKDGYFKTGDLARKQGKYYFIIGRASLDIIKSGGYKISALDIERELLSLPYIAEAMVVGVPDDEFGQRVAALVSLQEEDMAIASLDKESNAAARSLSLDRLRQDLRGRLAGYKIPTLLRVVSGELPKTATGKVQKKTLGPRFFLMDGRDCHEVQVWNPDAERRLAKL</sequence>
<dbReference type="SUPFAM" id="SSF56801">
    <property type="entry name" value="Acetyl-CoA synthetase-like"/>
    <property type="match status" value="1"/>
</dbReference>
<comment type="similarity">
    <text evidence="1">Belongs to the ATP-dependent AMP-binding enzyme family.</text>
</comment>
<keyword evidence="5" id="KW-1185">Reference proteome</keyword>
<reference evidence="4 5" key="1">
    <citation type="journal article" date="2012" name="PLoS Pathog.">
        <title>Diverse lifestyles and strategies of plant pathogenesis encoded in the genomes of eighteen Dothideomycetes fungi.</title>
        <authorList>
            <person name="Ohm R.A."/>
            <person name="Feau N."/>
            <person name="Henrissat B."/>
            <person name="Schoch C.L."/>
            <person name="Horwitz B.A."/>
            <person name="Barry K.W."/>
            <person name="Condon B.J."/>
            <person name="Copeland A.C."/>
            <person name="Dhillon B."/>
            <person name="Glaser F."/>
            <person name="Hesse C.N."/>
            <person name="Kosti I."/>
            <person name="LaButti K."/>
            <person name="Lindquist E.A."/>
            <person name="Lucas S."/>
            <person name="Salamov A.A."/>
            <person name="Bradshaw R.E."/>
            <person name="Ciuffetti L."/>
            <person name="Hamelin R.C."/>
            <person name="Kema G.H.J."/>
            <person name="Lawrence C."/>
            <person name="Scott J.A."/>
            <person name="Spatafora J.W."/>
            <person name="Turgeon B.G."/>
            <person name="de Wit P.J.G.M."/>
            <person name="Zhong S."/>
            <person name="Goodwin S.B."/>
            <person name="Grigoriev I.V."/>
        </authorList>
    </citation>
    <scope>NUCLEOTIDE SEQUENCE [LARGE SCALE GENOMIC DNA]</scope>
    <source>
        <strain evidence="5">28A</strain>
    </source>
</reference>
<evidence type="ECO:0000313" key="5">
    <source>
        <dbReference type="Proteomes" id="UP000016935"/>
    </source>
</evidence>
<dbReference type="Gene3D" id="3.40.50.12780">
    <property type="entry name" value="N-terminal domain of ligase-like"/>
    <property type="match status" value="1"/>
</dbReference>
<evidence type="ECO:0000256" key="1">
    <source>
        <dbReference type="ARBA" id="ARBA00006432"/>
    </source>
</evidence>
<organism evidence="4 5">
    <name type="scientific">Exserohilum turcicum (strain 28A)</name>
    <name type="common">Northern leaf blight fungus</name>
    <name type="synonym">Setosphaeria turcica</name>
    <dbReference type="NCBI Taxonomy" id="671987"/>
    <lineage>
        <taxon>Eukaryota</taxon>
        <taxon>Fungi</taxon>
        <taxon>Dikarya</taxon>
        <taxon>Ascomycota</taxon>
        <taxon>Pezizomycotina</taxon>
        <taxon>Dothideomycetes</taxon>
        <taxon>Pleosporomycetidae</taxon>
        <taxon>Pleosporales</taxon>
        <taxon>Pleosporineae</taxon>
        <taxon>Pleosporaceae</taxon>
        <taxon>Exserohilum</taxon>
    </lineage>
</organism>
<dbReference type="Proteomes" id="UP000016935">
    <property type="component" value="Unassembled WGS sequence"/>
</dbReference>
<name>R0KX21_EXST2</name>
<gene>
    <name evidence="4" type="ORF">SETTUDRAFT_87085</name>
</gene>
<dbReference type="InterPro" id="IPR000873">
    <property type="entry name" value="AMP-dep_synth/lig_dom"/>
</dbReference>
<dbReference type="GeneID" id="19405624"/>
<feature type="domain" description="AMP-dependent synthetase/ligase" evidence="2">
    <location>
        <begin position="80"/>
        <end position="407"/>
    </location>
</feature>
<accession>R0KX21</accession>
<dbReference type="GO" id="GO:0006631">
    <property type="term" value="P:fatty acid metabolic process"/>
    <property type="evidence" value="ECO:0007669"/>
    <property type="project" value="TreeGrafter"/>
</dbReference>
<dbReference type="RefSeq" id="XP_008020502.1">
    <property type="nucleotide sequence ID" value="XM_008022311.1"/>
</dbReference>
<dbReference type="Pfam" id="PF13193">
    <property type="entry name" value="AMP-binding_C"/>
    <property type="match status" value="1"/>
</dbReference>
<dbReference type="HOGENOM" id="CLU_000022_59_11_1"/>
<dbReference type="Pfam" id="PF00501">
    <property type="entry name" value="AMP-binding"/>
    <property type="match status" value="1"/>
</dbReference>
<evidence type="ECO:0000313" key="4">
    <source>
        <dbReference type="EMBL" id="EOA92252.1"/>
    </source>
</evidence>
<dbReference type="PANTHER" id="PTHR43201">
    <property type="entry name" value="ACYL-COA SYNTHETASE"/>
    <property type="match status" value="1"/>
</dbReference>
<dbReference type="eggNOG" id="KOG1176">
    <property type="taxonomic scope" value="Eukaryota"/>
</dbReference>
<proteinExistence type="inferred from homology"/>
<evidence type="ECO:0000259" key="2">
    <source>
        <dbReference type="Pfam" id="PF00501"/>
    </source>
</evidence>
<reference evidence="4 5" key="2">
    <citation type="journal article" date="2013" name="PLoS Genet.">
        <title>Comparative genome structure, secondary metabolite, and effector coding capacity across Cochliobolus pathogens.</title>
        <authorList>
            <person name="Condon B.J."/>
            <person name="Leng Y."/>
            <person name="Wu D."/>
            <person name="Bushley K.E."/>
            <person name="Ohm R.A."/>
            <person name="Otillar R."/>
            <person name="Martin J."/>
            <person name="Schackwitz W."/>
            <person name="Grimwood J."/>
            <person name="MohdZainudin N."/>
            <person name="Xue C."/>
            <person name="Wang R."/>
            <person name="Manning V.A."/>
            <person name="Dhillon B."/>
            <person name="Tu Z.J."/>
            <person name="Steffenson B.J."/>
            <person name="Salamov A."/>
            <person name="Sun H."/>
            <person name="Lowry S."/>
            <person name="LaButti K."/>
            <person name="Han J."/>
            <person name="Copeland A."/>
            <person name="Lindquist E."/>
            <person name="Barry K."/>
            <person name="Schmutz J."/>
            <person name="Baker S.E."/>
            <person name="Ciuffetti L.M."/>
            <person name="Grigoriev I.V."/>
            <person name="Zhong S."/>
            <person name="Turgeon B.G."/>
        </authorList>
    </citation>
    <scope>NUCLEOTIDE SEQUENCE [LARGE SCALE GENOMIC DNA]</scope>
    <source>
        <strain evidence="5">28A</strain>
    </source>
</reference>
<dbReference type="InterPro" id="IPR045851">
    <property type="entry name" value="AMP-bd_C_sf"/>
</dbReference>
<dbReference type="EMBL" id="KB908481">
    <property type="protein sequence ID" value="EOA92252.1"/>
    <property type="molecule type" value="Genomic_DNA"/>
</dbReference>
<dbReference type="InterPro" id="IPR020845">
    <property type="entry name" value="AMP-binding_CS"/>
</dbReference>
<dbReference type="PANTHER" id="PTHR43201:SF8">
    <property type="entry name" value="ACYL-COA SYNTHETASE FAMILY MEMBER 3"/>
    <property type="match status" value="1"/>
</dbReference>
<dbReference type="InterPro" id="IPR042099">
    <property type="entry name" value="ANL_N_sf"/>
</dbReference>
<dbReference type="AlphaFoldDB" id="R0KX21"/>
<protein>
    <submittedName>
        <fullName evidence="4">Uncharacterized protein</fullName>
    </submittedName>
</protein>
<dbReference type="InterPro" id="IPR025110">
    <property type="entry name" value="AMP-bd_C"/>
</dbReference>
<evidence type="ECO:0000259" key="3">
    <source>
        <dbReference type="Pfam" id="PF13193"/>
    </source>
</evidence>
<dbReference type="STRING" id="671987.R0KX21"/>
<feature type="domain" description="AMP-binding enzyme C-terminal" evidence="3">
    <location>
        <begin position="459"/>
        <end position="549"/>
    </location>
</feature>
<dbReference type="Gene3D" id="3.30.300.30">
    <property type="match status" value="1"/>
</dbReference>
<dbReference type="OrthoDB" id="6614653at2759"/>
<dbReference type="GO" id="GO:0031956">
    <property type="term" value="F:medium-chain fatty acid-CoA ligase activity"/>
    <property type="evidence" value="ECO:0007669"/>
    <property type="project" value="TreeGrafter"/>
</dbReference>